<dbReference type="KEGG" id="ark:D6B99_07790"/>
<dbReference type="InterPro" id="IPR035396">
    <property type="entry name" value="Bac_rhamnosid6H"/>
</dbReference>
<dbReference type="InterPro" id="IPR016007">
    <property type="entry name" value="Alpha_rhamnosid"/>
</dbReference>
<keyword evidence="3" id="KW-0378">Hydrolase</keyword>
<name>A0A386HUF1_9BACT</name>
<evidence type="ECO:0000313" key="9">
    <source>
        <dbReference type="Proteomes" id="UP000266118"/>
    </source>
</evidence>
<dbReference type="InterPro" id="IPR013783">
    <property type="entry name" value="Ig-like_fold"/>
</dbReference>
<keyword evidence="9" id="KW-1185">Reference proteome</keyword>
<evidence type="ECO:0000313" key="8">
    <source>
        <dbReference type="EMBL" id="AYD49342.1"/>
    </source>
</evidence>
<dbReference type="InterPro" id="IPR008902">
    <property type="entry name" value="Rhamnosid_concanavalin"/>
</dbReference>
<reference evidence="8 9" key="1">
    <citation type="submission" date="2018-09" db="EMBL/GenBank/DDBJ databases">
        <title>Arachidicoccus sp. nov., a bacterium isolated from soil.</title>
        <authorList>
            <person name="Weon H.-Y."/>
            <person name="Kwon S.-W."/>
            <person name="Lee S.A."/>
        </authorList>
    </citation>
    <scope>NUCLEOTIDE SEQUENCE [LARGE SCALE GENOMIC DNA]</scope>
    <source>
        <strain evidence="8 9">KIS59-12</strain>
    </source>
</reference>
<dbReference type="Gene3D" id="1.50.10.10">
    <property type="match status" value="1"/>
</dbReference>
<sequence length="927" mass="103973">MLKRKNNYYQCVTITLLAGLILLGTQSFAQARLALGQLWVENKSNPLGVTEAAPRLSWTILSDGFQVVQTAYEIRVATNEKDLKRGRHLIWESGKINTDQSIHVPYKGSALRSAQRYYWQVKVWDNQGHASDWSTAGFWQTGLLSASDWKAKWIEPGYAGDAVFKPSPMLRKGFTTGKKIASATAFITAHGLYEAFINGKKIGNAFLTPGWTDYTDRLQYQSYDVTDLIKQGNNAIGVLLGSGWYRSPMAWGDNINHYGKKLGLLFQLEITYVDGSHRYIISDGSWKSSTGEIVYSEIYNGETIDARLKKTGWALPDYKDAAWVSVHVKDYGFKNLITTENQLVTKHEVFHPVKVITTPKGEKVLDFGQNLVGWVVATLSGKAGDTVTISHAEVLDKAGNFYTANLRAAKAQDHYILNGDENEVFEPHFTWHGFRYIKVEGLSGNLNPDDFTAVTLYSDMPQTGHFSSSDTMLNKLEHNIEWGLRGNFLDIPTDCPQRDERLGWTGDAQVFSRTASFIRNVNSFFDKWMKDVAVDQFKDGRIPHVVPNVLGPDQGGSAGWADVATIIPWNMYVAYGDKRILENQYTSMKAWVDYIKGVSKDDLWNTGFDFGDWLFYRPDDDNDGRAAVTDKYLIAQCFYAHSTQLLINAAKVLGKTADVQSYTALLKKIKSAFVREYMTPSGRLVSGTQTAYVLALNFDMLPEHLRVQAANRLVENIHSYGDHITTGFLGTPYISEVLTRFGHTDVAYKLLLQKTYPSWLYPVTQGATTIWERWDGQKPDGSFENPGMNSFNHYAYGAIGDWMYREMVGLDTYEGEEAVGYKHIKIQPHIGGGIQSAEASQLTYYGKLSCSWEVKDELLSLKIKIPVNTEATIFIPTNDATRILCNAVPIKDIKGLTVVGEKAGYLQIKTGSGNYNFSSTITQTKEK</sequence>
<evidence type="ECO:0000256" key="2">
    <source>
        <dbReference type="ARBA" id="ARBA00012652"/>
    </source>
</evidence>
<dbReference type="InterPro" id="IPR012341">
    <property type="entry name" value="6hp_glycosidase-like_sf"/>
</dbReference>
<dbReference type="Proteomes" id="UP000266118">
    <property type="component" value="Chromosome"/>
</dbReference>
<evidence type="ECO:0000259" key="6">
    <source>
        <dbReference type="Pfam" id="PF17389"/>
    </source>
</evidence>
<evidence type="ECO:0000259" key="4">
    <source>
        <dbReference type="Pfam" id="PF05592"/>
    </source>
</evidence>
<dbReference type="Pfam" id="PF05592">
    <property type="entry name" value="Bac_rhamnosid"/>
    <property type="match status" value="1"/>
</dbReference>
<dbReference type="InterPro" id="IPR035398">
    <property type="entry name" value="Bac_rhamnosid_C"/>
</dbReference>
<feature type="domain" description="Alpha-L-rhamnosidase concanavalin-like" evidence="4">
    <location>
        <begin position="357"/>
        <end position="456"/>
    </location>
</feature>
<accession>A0A386HUF1</accession>
<dbReference type="OrthoDB" id="9766741at2"/>
<feature type="domain" description="Alpha-L-rhamnosidase six-hairpin glycosidase" evidence="6">
    <location>
        <begin position="461"/>
        <end position="806"/>
    </location>
</feature>
<evidence type="ECO:0000256" key="3">
    <source>
        <dbReference type="ARBA" id="ARBA00022801"/>
    </source>
</evidence>
<dbReference type="PANTHER" id="PTHR33307:SF6">
    <property type="entry name" value="ALPHA-RHAMNOSIDASE (EUROFUNG)-RELATED"/>
    <property type="match status" value="1"/>
</dbReference>
<dbReference type="Pfam" id="PF17389">
    <property type="entry name" value="Bac_rhamnosid6H"/>
    <property type="match status" value="1"/>
</dbReference>
<dbReference type="Pfam" id="PF08531">
    <property type="entry name" value="Bac_rhamnosid_N"/>
    <property type="match status" value="1"/>
</dbReference>
<evidence type="ECO:0000259" key="5">
    <source>
        <dbReference type="Pfam" id="PF08531"/>
    </source>
</evidence>
<evidence type="ECO:0000256" key="1">
    <source>
        <dbReference type="ARBA" id="ARBA00001445"/>
    </source>
</evidence>
<dbReference type="PANTHER" id="PTHR33307">
    <property type="entry name" value="ALPHA-RHAMNOSIDASE (EUROFUNG)"/>
    <property type="match status" value="1"/>
</dbReference>
<gene>
    <name evidence="8" type="ORF">D6B99_07790</name>
</gene>
<dbReference type="InterPro" id="IPR008928">
    <property type="entry name" value="6-hairpin_glycosidase_sf"/>
</dbReference>
<comment type="catalytic activity">
    <reaction evidence="1">
        <text>Hydrolysis of terminal non-reducing alpha-L-rhamnose residues in alpha-L-rhamnosides.</text>
        <dbReference type="EC" id="3.2.1.40"/>
    </reaction>
</comment>
<dbReference type="PIRSF" id="PIRSF010631">
    <property type="entry name" value="A-rhamnsds"/>
    <property type="match status" value="1"/>
</dbReference>
<dbReference type="Gene3D" id="2.60.120.260">
    <property type="entry name" value="Galactose-binding domain-like"/>
    <property type="match status" value="2"/>
</dbReference>
<dbReference type="EMBL" id="CP032489">
    <property type="protein sequence ID" value="AYD49342.1"/>
    <property type="molecule type" value="Genomic_DNA"/>
</dbReference>
<dbReference type="GO" id="GO:0030596">
    <property type="term" value="F:alpha-L-rhamnosidase activity"/>
    <property type="evidence" value="ECO:0007669"/>
    <property type="project" value="UniProtKB-EC"/>
</dbReference>
<proteinExistence type="predicted"/>
<dbReference type="Gene3D" id="2.60.420.10">
    <property type="entry name" value="Maltose phosphorylase, domain 3"/>
    <property type="match status" value="1"/>
</dbReference>
<evidence type="ECO:0000259" key="7">
    <source>
        <dbReference type="Pfam" id="PF17390"/>
    </source>
</evidence>
<organism evidence="8 9">
    <name type="scientific">Arachidicoccus soli</name>
    <dbReference type="NCBI Taxonomy" id="2341117"/>
    <lineage>
        <taxon>Bacteria</taxon>
        <taxon>Pseudomonadati</taxon>
        <taxon>Bacteroidota</taxon>
        <taxon>Chitinophagia</taxon>
        <taxon>Chitinophagales</taxon>
        <taxon>Chitinophagaceae</taxon>
        <taxon>Arachidicoccus</taxon>
    </lineage>
</organism>
<dbReference type="Gene3D" id="2.60.40.10">
    <property type="entry name" value="Immunoglobulins"/>
    <property type="match status" value="1"/>
</dbReference>
<dbReference type="InterPro" id="IPR013737">
    <property type="entry name" value="Bac_rhamnosid_N"/>
</dbReference>
<dbReference type="SUPFAM" id="SSF48208">
    <property type="entry name" value="Six-hairpin glycosidases"/>
    <property type="match status" value="1"/>
</dbReference>
<protein>
    <recommendedName>
        <fullName evidence="2">alpha-L-rhamnosidase</fullName>
        <ecNumber evidence="2">3.2.1.40</ecNumber>
    </recommendedName>
</protein>
<dbReference type="EC" id="3.2.1.40" evidence="2"/>
<feature type="domain" description="Alpha-L-rhamnosidase C-terminal" evidence="7">
    <location>
        <begin position="819"/>
        <end position="882"/>
    </location>
</feature>
<dbReference type="GO" id="GO:0005975">
    <property type="term" value="P:carbohydrate metabolic process"/>
    <property type="evidence" value="ECO:0007669"/>
    <property type="project" value="InterPro"/>
</dbReference>
<feature type="domain" description="Bacterial alpha-L-rhamnosidase N-terminal" evidence="5">
    <location>
        <begin position="178"/>
        <end position="346"/>
    </location>
</feature>
<dbReference type="Pfam" id="PF25788">
    <property type="entry name" value="Ig_Rha78A_N"/>
    <property type="match status" value="1"/>
</dbReference>
<dbReference type="AlphaFoldDB" id="A0A386HUF1"/>
<dbReference type="Pfam" id="PF17390">
    <property type="entry name" value="Bac_rhamnosid_C"/>
    <property type="match status" value="1"/>
</dbReference>